<feature type="transmembrane region" description="Helical" evidence="9">
    <location>
        <begin position="49"/>
        <end position="66"/>
    </location>
</feature>
<dbReference type="InterPro" id="IPR018107">
    <property type="entry name" value="Na-dicarboxylate_symporter_CS"/>
</dbReference>
<dbReference type="PRINTS" id="PR00173">
    <property type="entry name" value="EDTRNSPORT"/>
</dbReference>
<dbReference type="GO" id="GO:0070778">
    <property type="term" value="P:L-aspartate transmembrane transport"/>
    <property type="evidence" value="ECO:0007669"/>
    <property type="project" value="TreeGrafter"/>
</dbReference>
<dbReference type="InterPro" id="IPR036458">
    <property type="entry name" value="Na:dicarbo_symporter_sf"/>
</dbReference>
<feature type="transmembrane region" description="Helical" evidence="9">
    <location>
        <begin position="151"/>
        <end position="172"/>
    </location>
</feature>
<keyword evidence="3 9" id="KW-0813">Transport</keyword>
<keyword evidence="4 9" id="KW-1003">Cell membrane</keyword>
<proteinExistence type="inferred from homology"/>
<dbReference type="GO" id="GO:0015141">
    <property type="term" value="F:succinate transmembrane transporter activity"/>
    <property type="evidence" value="ECO:0007669"/>
    <property type="project" value="TreeGrafter"/>
</dbReference>
<evidence type="ECO:0000256" key="4">
    <source>
        <dbReference type="ARBA" id="ARBA00022475"/>
    </source>
</evidence>
<name>A0A2A2SDE0_9SPHN</name>
<evidence type="ECO:0000256" key="2">
    <source>
        <dbReference type="ARBA" id="ARBA00006148"/>
    </source>
</evidence>
<feature type="transmembrane region" description="Helical" evidence="9">
    <location>
        <begin position="193"/>
        <end position="214"/>
    </location>
</feature>
<comment type="caution">
    <text evidence="10">The sequence shown here is derived from an EMBL/GenBank/DDBJ whole genome shotgun (WGS) entry which is preliminary data.</text>
</comment>
<dbReference type="RefSeq" id="WP_095999092.1">
    <property type="nucleotide sequence ID" value="NZ_NSLI01000004.1"/>
</dbReference>
<keyword evidence="6 9" id="KW-0769">Symport</keyword>
<evidence type="ECO:0000256" key="7">
    <source>
        <dbReference type="ARBA" id="ARBA00022989"/>
    </source>
</evidence>
<dbReference type="GO" id="GO:0015366">
    <property type="term" value="F:malate:proton symporter activity"/>
    <property type="evidence" value="ECO:0007669"/>
    <property type="project" value="TreeGrafter"/>
</dbReference>
<organism evidence="10 11">
    <name type="scientific">Sphingomonas lenta</name>
    <dbReference type="NCBI Taxonomy" id="1141887"/>
    <lineage>
        <taxon>Bacteria</taxon>
        <taxon>Pseudomonadati</taxon>
        <taxon>Pseudomonadota</taxon>
        <taxon>Alphaproteobacteria</taxon>
        <taxon>Sphingomonadales</taxon>
        <taxon>Sphingomonadaceae</taxon>
        <taxon>Sphingomonas</taxon>
    </lineage>
</organism>
<dbReference type="Pfam" id="PF00375">
    <property type="entry name" value="SDF"/>
    <property type="match status" value="1"/>
</dbReference>
<dbReference type="OrthoDB" id="9766690at2"/>
<evidence type="ECO:0000256" key="3">
    <source>
        <dbReference type="ARBA" id="ARBA00022448"/>
    </source>
</evidence>
<comment type="subcellular location">
    <subcellularLocation>
        <location evidence="1">Cell inner membrane</location>
        <topology evidence="1">Multi-pass membrane protein</topology>
    </subcellularLocation>
    <subcellularLocation>
        <location evidence="9">Cell membrane</location>
        <topology evidence="9">Multi-pass membrane protein</topology>
    </subcellularLocation>
</comment>
<dbReference type="Proteomes" id="UP000218151">
    <property type="component" value="Unassembled WGS sequence"/>
</dbReference>
<protein>
    <recommendedName>
        <fullName evidence="9">C4-dicarboxylate transport protein</fullName>
    </recommendedName>
</protein>
<dbReference type="SUPFAM" id="SSF118215">
    <property type="entry name" value="Proton glutamate symport protein"/>
    <property type="match status" value="1"/>
</dbReference>
<dbReference type="InterPro" id="IPR023954">
    <property type="entry name" value="C4_dicarb_transport"/>
</dbReference>
<feature type="transmembrane region" description="Helical" evidence="9">
    <location>
        <begin position="12"/>
        <end position="29"/>
    </location>
</feature>
<keyword evidence="7 9" id="KW-1133">Transmembrane helix</keyword>
<evidence type="ECO:0000256" key="9">
    <source>
        <dbReference type="HAMAP-Rule" id="MF_01300"/>
    </source>
</evidence>
<evidence type="ECO:0000256" key="5">
    <source>
        <dbReference type="ARBA" id="ARBA00022692"/>
    </source>
</evidence>
<dbReference type="HAMAP" id="MF_01300">
    <property type="entry name" value="C4_dicarb_transport"/>
    <property type="match status" value="1"/>
</dbReference>
<dbReference type="PANTHER" id="PTHR42865:SF1">
    <property type="entry name" value="AEROBIC C4-DICARBOXYLATE TRANSPORT PROTEIN"/>
    <property type="match status" value="1"/>
</dbReference>
<dbReference type="InterPro" id="IPR001991">
    <property type="entry name" value="Na-dicarboxylate_symporter"/>
</dbReference>
<reference evidence="11" key="1">
    <citation type="submission" date="2017-09" db="EMBL/GenBank/DDBJ databases">
        <authorList>
            <person name="Feng G."/>
            <person name="Zhu H."/>
        </authorList>
    </citation>
    <scope>NUCLEOTIDE SEQUENCE [LARGE SCALE GENOMIC DNA]</scope>
    <source>
        <strain evidence="11">1PNM-20</strain>
    </source>
</reference>
<keyword evidence="8 9" id="KW-0472">Membrane</keyword>
<feature type="transmembrane region" description="Helical" evidence="9">
    <location>
        <begin position="78"/>
        <end position="100"/>
    </location>
</feature>
<sequence length="417" mass="43009">MISTPLWRHLYFQVLAAIVLGALLGHFAPETGRALKPLGDGFIKLVKTVIAPVIFLTLAVGIAGLGELRAVGRVAGKALAYFLVVSSFALVVGLVIANLLRPGAGMNVDPATLDAGAVADYAGKAADTSVTGFLLGIIPDTLVSALTSGSILQTLFVGVLFGVALSLVGEPARPLLATLERLSAVVFRIVHMLMRLAPIGAFGAIAFTVGQYGAGSLVRLGGLVATFYGTSLLFVLVVLGGIARAHGFSILRLIAYLKAELLLVLGTSSSESALPALMERLEEAGCDRAVVGLVVPTGYSFNLDGTNIYMTLAALFIAQAVGVELSLGDQLLLLGVAMISSKGAAGVTGAGFITLAATLSIVPGVPVAGMALILGIDRFMSECRSLTNFIGNAVAAIVVARWEGKLDRERLAEVLAR</sequence>
<dbReference type="PROSITE" id="PS00714">
    <property type="entry name" value="NA_DICARBOXYL_SYMP_2"/>
    <property type="match status" value="1"/>
</dbReference>
<keyword evidence="11" id="KW-1185">Reference proteome</keyword>
<dbReference type="EMBL" id="NSLI01000004">
    <property type="protein sequence ID" value="PAX07269.1"/>
    <property type="molecule type" value="Genomic_DNA"/>
</dbReference>
<dbReference type="FunFam" id="1.10.3860.10:FF:000001">
    <property type="entry name" value="C4-dicarboxylate transport protein"/>
    <property type="match status" value="1"/>
</dbReference>
<keyword evidence="5 9" id="KW-0812">Transmembrane</keyword>
<evidence type="ECO:0000256" key="8">
    <source>
        <dbReference type="ARBA" id="ARBA00023136"/>
    </source>
</evidence>
<dbReference type="PANTHER" id="PTHR42865">
    <property type="entry name" value="PROTON/GLUTAMATE-ASPARTATE SYMPORTER"/>
    <property type="match status" value="1"/>
</dbReference>
<dbReference type="AlphaFoldDB" id="A0A2A2SDE0"/>
<comment type="function">
    <text evidence="9">Responsible for the transport of dicarboxylates such as succinate, fumarate, and malate across the membrane.</text>
</comment>
<dbReference type="NCBIfam" id="NF002461">
    <property type="entry name" value="PRK01663.1"/>
    <property type="match status" value="1"/>
</dbReference>
<dbReference type="GO" id="GO:0005886">
    <property type="term" value="C:plasma membrane"/>
    <property type="evidence" value="ECO:0007669"/>
    <property type="project" value="UniProtKB-SubCell"/>
</dbReference>
<evidence type="ECO:0000313" key="10">
    <source>
        <dbReference type="EMBL" id="PAX07269.1"/>
    </source>
</evidence>
<feature type="transmembrane region" description="Helical" evidence="9">
    <location>
        <begin position="308"/>
        <end position="327"/>
    </location>
</feature>
<gene>
    <name evidence="9" type="primary">dctA</name>
    <name evidence="10" type="ORF">CKY28_14700</name>
</gene>
<evidence type="ECO:0000256" key="1">
    <source>
        <dbReference type="ARBA" id="ARBA00004429"/>
    </source>
</evidence>
<evidence type="ECO:0000256" key="6">
    <source>
        <dbReference type="ARBA" id="ARBA00022847"/>
    </source>
</evidence>
<comment type="similarity">
    <text evidence="2 9">Belongs to the dicarboxylate/amino acid:cation symporter (DAACS) (TC 2.A.23) family.</text>
</comment>
<feature type="transmembrane region" description="Helical" evidence="9">
    <location>
        <begin position="347"/>
        <end position="374"/>
    </location>
</feature>
<dbReference type="GO" id="GO:0015138">
    <property type="term" value="F:fumarate transmembrane transporter activity"/>
    <property type="evidence" value="ECO:0007669"/>
    <property type="project" value="TreeGrafter"/>
</dbReference>
<feature type="transmembrane region" description="Helical" evidence="9">
    <location>
        <begin position="220"/>
        <end position="243"/>
    </location>
</feature>
<evidence type="ECO:0000313" key="11">
    <source>
        <dbReference type="Proteomes" id="UP000218151"/>
    </source>
</evidence>
<dbReference type="Gene3D" id="1.10.3860.10">
    <property type="entry name" value="Sodium:dicarboxylate symporter"/>
    <property type="match status" value="1"/>
</dbReference>
<accession>A0A2A2SDE0</accession>